<dbReference type="NCBIfam" id="TIGR00242">
    <property type="entry name" value="division/cell wall cluster transcriptional repressor MraZ"/>
    <property type="match status" value="1"/>
</dbReference>
<dbReference type="InterPro" id="IPR037914">
    <property type="entry name" value="SpoVT-AbrB_sf"/>
</dbReference>
<proteinExistence type="inferred from homology"/>
<evidence type="ECO:0000256" key="1">
    <source>
        <dbReference type="ARBA" id="ARBA00013860"/>
    </source>
</evidence>
<dbReference type="InterPro" id="IPR035644">
    <property type="entry name" value="MraZ_C"/>
</dbReference>
<comment type="subcellular location">
    <subcellularLocation>
        <location evidence="7">Cytoplasm</location>
        <location evidence="7">Nucleoid</location>
    </subcellularLocation>
</comment>
<dbReference type="CDD" id="cd16321">
    <property type="entry name" value="MraZ_C"/>
    <property type="match status" value="1"/>
</dbReference>
<keyword evidence="2 7" id="KW-0963">Cytoplasm</keyword>
<dbReference type="InterPro" id="IPR035642">
    <property type="entry name" value="MraZ_N"/>
</dbReference>
<evidence type="ECO:0000256" key="2">
    <source>
        <dbReference type="ARBA" id="ARBA00022490"/>
    </source>
</evidence>
<dbReference type="PROSITE" id="PS51740">
    <property type="entry name" value="SPOVT_ABRB"/>
    <property type="match status" value="1"/>
</dbReference>
<evidence type="ECO:0000256" key="5">
    <source>
        <dbReference type="ARBA" id="ARBA00023125"/>
    </source>
</evidence>
<evidence type="ECO:0000313" key="9">
    <source>
        <dbReference type="EMBL" id="KKT53085.1"/>
    </source>
</evidence>
<dbReference type="Gene3D" id="3.40.1550.20">
    <property type="entry name" value="Transcriptional regulator MraZ domain"/>
    <property type="match status" value="1"/>
</dbReference>
<evidence type="ECO:0000256" key="4">
    <source>
        <dbReference type="ARBA" id="ARBA00023015"/>
    </source>
</evidence>
<gene>
    <name evidence="7" type="primary">mraZ</name>
    <name evidence="9" type="ORF">VE96_C0003G0025</name>
</gene>
<comment type="caution">
    <text evidence="9">The sequence shown here is derived from an EMBL/GenBank/DDBJ whole genome shotgun (WGS) entry which is preliminary data.</text>
</comment>
<dbReference type="PANTHER" id="PTHR34701">
    <property type="entry name" value="TRANSCRIPTIONAL REGULATOR MRAZ"/>
    <property type="match status" value="1"/>
</dbReference>
<dbReference type="InterPro" id="IPR007159">
    <property type="entry name" value="SpoVT-AbrB_dom"/>
</dbReference>
<feature type="domain" description="SpoVT-AbrB" evidence="8">
    <location>
        <begin position="5"/>
        <end position="47"/>
    </location>
</feature>
<reference evidence="9 10" key="1">
    <citation type="journal article" date="2015" name="Nature">
        <title>rRNA introns, odd ribosomes, and small enigmatic genomes across a large radiation of phyla.</title>
        <authorList>
            <person name="Brown C.T."/>
            <person name="Hug L.A."/>
            <person name="Thomas B.C."/>
            <person name="Sharon I."/>
            <person name="Castelle C.J."/>
            <person name="Singh A."/>
            <person name="Wilkins M.J."/>
            <person name="Williams K.H."/>
            <person name="Banfield J.F."/>
        </authorList>
    </citation>
    <scope>NUCLEOTIDE SEQUENCE [LARGE SCALE GENOMIC DNA]</scope>
</reference>
<accession>A0A0G1I1M0</accession>
<evidence type="ECO:0000259" key="8">
    <source>
        <dbReference type="PROSITE" id="PS51740"/>
    </source>
</evidence>
<name>A0A0G1I1M0_UNCK3</name>
<dbReference type="GO" id="GO:0005737">
    <property type="term" value="C:cytoplasm"/>
    <property type="evidence" value="ECO:0007669"/>
    <property type="project" value="UniProtKB-UniRule"/>
</dbReference>
<protein>
    <recommendedName>
        <fullName evidence="1 7">Transcriptional regulator MraZ</fullName>
    </recommendedName>
</protein>
<dbReference type="SUPFAM" id="SSF89447">
    <property type="entry name" value="AbrB/MazE/MraZ-like"/>
    <property type="match status" value="1"/>
</dbReference>
<keyword evidence="5 7" id="KW-0238">DNA-binding</keyword>
<dbReference type="AlphaFoldDB" id="A0A0G1I1M0"/>
<dbReference type="HAMAP" id="MF_01008">
    <property type="entry name" value="MraZ"/>
    <property type="match status" value="1"/>
</dbReference>
<dbReference type="Pfam" id="PF02381">
    <property type="entry name" value="MraZ"/>
    <property type="match status" value="2"/>
</dbReference>
<comment type="subunit">
    <text evidence="7">Forms oligomers.</text>
</comment>
<dbReference type="PANTHER" id="PTHR34701:SF1">
    <property type="entry name" value="TRANSCRIPTIONAL REGULATOR MRAZ"/>
    <property type="match status" value="1"/>
</dbReference>
<evidence type="ECO:0000256" key="7">
    <source>
        <dbReference type="HAMAP-Rule" id="MF_01008"/>
    </source>
</evidence>
<dbReference type="GO" id="GO:0000976">
    <property type="term" value="F:transcription cis-regulatory region binding"/>
    <property type="evidence" value="ECO:0007669"/>
    <property type="project" value="TreeGrafter"/>
</dbReference>
<dbReference type="InterPro" id="IPR020603">
    <property type="entry name" value="MraZ_dom"/>
</dbReference>
<keyword evidence="4 7" id="KW-0805">Transcription regulation</keyword>
<comment type="similarity">
    <text evidence="7">Belongs to the MraZ family.</text>
</comment>
<dbReference type="InterPro" id="IPR003444">
    <property type="entry name" value="MraZ"/>
</dbReference>
<dbReference type="GO" id="GO:2000143">
    <property type="term" value="P:negative regulation of DNA-templated transcription initiation"/>
    <property type="evidence" value="ECO:0007669"/>
    <property type="project" value="TreeGrafter"/>
</dbReference>
<keyword evidence="6 7" id="KW-0804">Transcription</keyword>
<organism evidence="9 10">
    <name type="scientific">candidate division Kazan bacterium GW2011_GWA1_44_22</name>
    <dbReference type="NCBI Taxonomy" id="1620410"/>
    <lineage>
        <taxon>Bacteria</taxon>
        <taxon>Bacteria division Kazan-3B-28</taxon>
    </lineage>
</organism>
<dbReference type="GO" id="GO:0003700">
    <property type="term" value="F:DNA-binding transcription factor activity"/>
    <property type="evidence" value="ECO:0007669"/>
    <property type="project" value="UniProtKB-UniRule"/>
</dbReference>
<evidence type="ECO:0000256" key="3">
    <source>
        <dbReference type="ARBA" id="ARBA00022737"/>
    </source>
</evidence>
<sequence>MFIGEYAHTIDEKSRLAIPVKFRKELSKGAIVTKGLDGCLFLYTLTEWQKLVDRMNQMPISQKNARAFSRLILAGAMDVEIDKQGRIVLPKYLVDYAKVKRNVIVAGLFNRLEIWDTHTWDSYKQKTEKDSETLAEQLFI</sequence>
<keyword evidence="3" id="KW-0677">Repeat</keyword>
<evidence type="ECO:0000313" key="10">
    <source>
        <dbReference type="Proteomes" id="UP000034752"/>
    </source>
</evidence>
<dbReference type="GO" id="GO:0009295">
    <property type="term" value="C:nucleoid"/>
    <property type="evidence" value="ECO:0007669"/>
    <property type="project" value="UniProtKB-SubCell"/>
</dbReference>
<dbReference type="PATRIC" id="fig|1620410.3.peg.71"/>
<dbReference type="CDD" id="cd16320">
    <property type="entry name" value="MraZ_N"/>
    <property type="match status" value="1"/>
</dbReference>
<evidence type="ECO:0000256" key="6">
    <source>
        <dbReference type="ARBA" id="ARBA00023163"/>
    </source>
</evidence>
<dbReference type="InterPro" id="IPR038619">
    <property type="entry name" value="MraZ_sf"/>
</dbReference>
<dbReference type="EMBL" id="LCIJ01000003">
    <property type="protein sequence ID" value="KKT53085.1"/>
    <property type="molecule type" value="Genomic_DNA"/>
</dbReference>
<dbReference type="Proteomes" id="UP000034752">
    <property type="component" value="Unassembled WGS sequence"/>
</dbReference>